<dbReference type="EMBL" id="JANVFT010000008">
    <property type="protein sequence ID" value="KAJ4499982.1"/>
    <property type="molecule type" value="Genomic_DNA"/>
</dbReference>
<organism evidence="2 3">
    <name type="scientific">Lentinula lateritia</name>
    <dbReference type="NCBI Taxonomy" id="40482"/>
    <lineage>
        <taxon>Eukaryota</taxon>
        <taxon>Fungi</taxon>
        <taxon>Dikarya</taxon>
        <taxon>Basidiomycota</taxon>
        <taxon>Agaricomycotina</taxon>
        <taxon>Agaricomycetes</taxon>
        <taxon>Agaricomycetidae</taxon>
        <taxon>Agaricales</taxon>
        <taxon>Marasmiineae</taxon>
        <taxon>Omphalotaceae</taxon>
        <taxon>Lentinula</taxon>
    </lineage>
</organism>
<keyword evidence="3" id="KW-1185">Reference proteome</keyword>
<name>A0ABQ8VUD2_9AGAR</name>
<protein>
    <recommendedName>
        <fullName evidence="4">Secreted protein</fullName>
    </recommendedName>
</protein>
<feature type="chain" id="PRO_5047441236" description="Secreted protein" evidence="1">
    <location>
        <begin position="21"/>
        <end position="74"/>
    </location>
</feature>
<keyword evidence="1" id="KW-0732">Signal</keyword>
<accession>A0ABQ8VUD2</accession>
<comment type="caution">
    <text evidence="2">The sequence shown here is derived from an EMBL/GenBank/DDBJ whole genome shotgun (WGS) entry which is preliminary data.</text>
</comment>
<dbReference type="Proteomes" id="UP001150217">
    <property type="component" value="Unassembled WGS sequence"/>
</dbReference>
<evidence type="ECO:0000313" key="2">
    <source>
        <dbReference type="EMBL" id="KAJ4499982.1"/>
    </source>
</evidence>
<evidence type="ECO:0000256" key="1">
    <source>
        <dbReference type="SAM" id="SignalP"/>
    </source>
</evidence>
<feature type="signal peptide" evidence="1">
    <location>
        <begin position="1"/>
        <end position="20"/>
    </location>
</feature>
<sequence>MQVWTSTSLMFAFCGLSLEGCKVCLFGCTKTHFTARRPSLFKDEDNSTLGSQYTMYSTVILVPMMQDFTTSLNW</sequence>
<evidence type="ECO:0008006" key="4">
    <source>
        <dbReference type="Google" id="ProtNLM"/>
    </source>
</evidence>
<reference evidence="2" key="1">
    <citation type="submission" date="2022-08" db="EMBL/GenBank/DDBJ databases">
        <title>A Global Phylogenomic Analysis of the Shiitake Genus Lentinula.</title>
        <authorList>
            <consortium name="DOE Joint Genome Institute"/>
            <person name="Sierra-Patev S."/>
            <person name="Min B."/>
            <person name="Naranjo-Ortiz M."/>
            <person name="Looney B."/>
            <person name="Konkel Z."/>
            <person name="Slot J.C."/>
            <person name="Sakamoto Y."/>
            <person name="Steenwyk J.L."/>
            <person name="Rokas A."/>
            <person name="Carro J."/>
            <person name="Camarero S."/>
            <person name="Ferreira P."/>
            <person name="Molpeceres G."/>
            <person name="Ruiz-Duenas F.J."/>
            <person name="Serrano A."/>
            <person name="Henrissat B."/>
            <person name="Drula E."/>
            <person name="Hughes K.W."/>
            <person name="Mata J.L."/>
            <person name="Ishikawa N.K."/>
            <person name="Vargas-Isla R."/>
            <person name="Ushijima S."/>
            <person name="Smith C.A."/>
            <person name="Ahrendt S."/>
            <person name="Andreopoulos W."/>
            <person name="He G."/>
            <person name="Labutti K."/>
            <person name="Lipzen A."/>
            <person name="Ng V."/>
            <person name="Riley R."/>
            <person name="Sandor L."/>
            <person name="Barry K."/>
            <person name="Martinez A.T."/>
            <person name="Xiao Y."/>
            <person name="Gibbons J.G."/>
            <person name="Terashima K."/>
            <person name="Grigoriev I.V."/>
            <person name="Hibbett D.S."/>
        </authorList>
    </citation>
    <scope>NUCLEOTIDE SEQUENCE</scope>
    <source>
        <strain evidence="2">RHP3577 ss4</strain>
    </source>
</reference>
<evidence type="ECO:0000313" key="3">
    <source>
        <dbReference type="Proteomes" id="UP001150217"/>
    </source>
</evidence>
<proteinExistence type="predicted"/>
<gene>
    <name evidence="2" type="ORF">C8R41DRAFT_812796</name>
</gene>